<feature type="compositionally biased region" description="Pro residues" evidence="1">
    <location>
        <begin position="214"/>
        <end position="223"/>
    </location>
</feature>
<feature type="region of interest" description="Disordered" evidence="1">
    <location>
        <begin position="241"/>
        <end position="321"/>
    </location>
</feature>
<dbReference type="STRING" id="181874.A0A409W5B4"/>
<feature type="region of interest" description="Disordered" evidence="1">
    <location>
        <begin position="636"/>
        <end position="834"/>
    </location>
</feature>
<keyword evidence="3" id="KW-1185">Reference proteome</keyword>
<feature type="compositionally biased region" description="Pro residues" evidence="1">
    <location>
        <begin position="821"/>
        <end position="833"/>
    </location>
</feature>
<comment type="caution">
    <text evidence="2">The sequence shown here is derived from an EMBL/GenBank/DDBJ whole genome shotgun (WGS) entry which is preliminary data.</text>
</comment>
<reference evidence="2 3" key="1">
    <citation type="journal article" date="2018" name="Evol. Lett.">
        <title>Horizontal gene cluster transfer increased hallucinogenic mushroom diversity.</title>
        <authorList>
            <person name="Reynolds H.T."/>
            <person name="Vijayakumar V."/>
            <person name="Gluck-Thaler E."/>
            <person name="Korotkin H.B."/>
            <person name="Matheny P.B."/>
            <person name="Slot J.C."/>
        </authorList>
    </citation>
    <scope>NUCLEOTIDE SEQUENCE [LARGE SCALE GENOMIC DNA]</scope>
    <source>
        <strain evidence="2 3">2629</strain>
    </source>
</reference>
<dbReference type="EMBL" id="NHTK01005802">
    <property type="protein sequence ID" value="PPQ73687.1"/>
    <property type="molecule type" value="Genomic_DNA"/>
</dbReference>
<dbReference type="OrthoDB" id="3247214at2759"/>
<accession>A0A409W5B4</accession>
<name>A0A409W5B4_9AGAR</name>
<organism evidence="2 3">
    <name type="scientific">Panaeolus cyanescens</name>
    <dbReference type="NCBI Taxonomy" id="181874"/>
    <lineage>
        <taxon>Eukaryota</taxon>
        <taxon>Fungi</taxon>
        <taxon>Dikarya</taxon>
        <taxon>Basidiomycota</taxon>
        <taxon>Agaricomycotina</taxon>
        <taxon>Agaricomycetes</taxon>
        <taxon>Agaricomycetidae</taxon>
        <taxon>Agaricales</taxon>
        <taxon>Agaricineae</taxon>
        <taxon>Galeropsidaceae</taxon>
        <taxon>Panaeolus</taxon>
    </lineage>
</organism>
<feature type="compositionally biased region" description="Pro residues" evidence="1">
    <location>
        <begin position="281"/>
        <end position="294"/>
    </location>
</feature>
<dbReference type="Proteomes" id="UP000284842">
    <property type="component" value="Unassembled WGS sequence"/>
</dbReference>
<feature type="compositionally biased region" description="Basic and acidic residues" evidence="1">
    <location>
        <begin position="115"/>
        <end position="128"/>
    </location>
</feature>
<gene>
    <name evidence="2" type="ORF">CVT24_007321</name>
</gene>
<feature type="region of interest" description="Disordered" evidence="1">
    <location>
        <begin position="358"/>
        <end position="393"/>
    </location>
</feature>
<feature type="compositionally biased region" description="Basic and acidic residues" evidence="1">
    <location>
        <begin position="370"/>
        <end position="386"/>
    </location>
</feature>
<dbReference type="InParanoid" id="A0A409W5B4"/>
<sequence length="878" mass="91831">MSTSAAPPSDAAQDIFFRWFRGLTEATTGFWSVPQDTDSSPALARGSSVTTTADSPPTGLTTNVYATATTTEPSVIDTGSTAATRSAHPLTGDRIRESGTGSGERATREAPLAHLEGHHHNRDRDLRGMRRRNSVESQSSRDVGVGGSGNITATGGAELERTTSTTSSRTKRRLSIGEKLKKLGRVLSKTTTGSVSSGEGNEKGTPASPVMTTSPPPLPPTPVSSPVVGGHAKLLSMVAETDEPLAESAESVPPSPPSKPLPPEPESLAKKIQDLIDNLPLPQPNPNSPNPTKPIPIVKNPKPPARDKDGRPIPPPGATPVKDSKLIAFLQSATIMNGGGGVGRRSIWSVLESLGAPPHSFPPVGGQDNEAERPAPNEPGGGHDTDGDGEPDVFADTSSVMVYSPLIPHRQDLVELAEIVDLEGDDENGAGEVEAEGSRGGGGVVEDTLIVGTSWTQVWPLSAIWGAAGGASGAVGETRTLRRVVSSEVLITRTRTSVDGTGRRVRVKTVKAWVPSDTKLSVQAMWWGYRLYLPPPVLEILDDKTLEATKRAAMITTALTWFFNNLPINSLPVAVRPALLLLQRIAPFVGYIGTFISWSWKTVKSYDVGFGVTLTATWLLPIALIPGTWNEYDFPKSPSPASPIPLPPVDLPSPPASPPSSPPPSTPAPAIPDAPASPPTSPAPAPDTPTPNPTPAPQPPVQLPTPAPTEPSTTLPPDSPTPPAAPAILAKSNSTDTTSTATGESRSARVASNWRKLVTLPGSSGVSRRSTATTTSTAGSSAPSTTTATANTRMTAEPEPQHVPRPVLSGLDTSRSGPHARAPPTPVEVPPSSPLARVLLKGPLMNPVPLPAEDAPMPKFKERVRGVFKRNSKGVIET</sequence>
<proteinExistence type="predicted"/>
<feature type="compositionally biased region" description="Pro residues" evidence="1">
    <location>
        <begin position="637"/>
        <end position="709"/>
    </location>
</feature>
<dbReference type="AlphaFoldDB" id="A0A409W5B4"/>
<feature type="region of interest" description="Disordered" evidence="1">
    <location>
        <begin position="32"/>
        <end position="228"/>
    </location>
</feature>
<feature type="compositionally biased region" description="Low complexity" evidence="1">
    <location>
        <begin position="762"/>
        <end position="795"/>
    </location>
</feature>
<evidence type="ECO:0000313" key="2">
    <source>
        <dbReference type="EMBL" id="PPQ73687.1"/>
    </source>
</evidence>
<evidence type="ECO:0000256" key="1">
    <source>
        <dbReference type="SAM" id="MobiDB-lite"/>
    </source>
</evidence>
<protein>
    <submittedName>
        <fullName evidence="2">Uncharacterized protein</fullName>
    </submittedName>
</protein>
<feature type="compositionally biased region" description="Pro residues" evidence="1">
    <location>
        <begin position="253"/>
        <end position="265"/>
    </location>
</feature>
<feature type="compositionally biased region" description="Polar residues" evidence="1">
    <location>
        <begin position="188"/>
        <end position="199"/>
    </location>
</feature>
<feature type="compositionally biased region" description="Low complexity" evidence="1">
    <location>
        <begin position="58"/>
        <end position="71"/>
    </location>
</feature>
<evidence type="ECO:0000313" key="3">
    <source>
        <dbReference type="Proteomes" id="UP000284842"/>
    </source>
</evidence>
<feature type="compositionally biased region" description="Polar residues" evidence="1">
    <location>
        <begin position="731"/>
        <end position="745"/>
    </location>
</feature>